<feature type="chain" id="PRO_5012621018" description="IPT/TIG domain-containing protein" evidence="1">
    <location>
        <begin position="21"/>
        <end position="139"/>
    </location>
</feature>
<sequence>MKKLIAGFALAFLASPAAQAWTGGLEDMRTMEANQSGPILRIKGTNIASNGCCGVSHQRVRCHAPRHAAGHRPQPVARCPQPAMHRSVRSSAHREQVVYHHAAPVSRPSPVYQRTQGVVSEKTYTQRVYRRPANTCPLR</sequence>
<evidence type="ECO:0000313" key="2">
    <source>
        <dbReference type="EMBL" id="OQX14418.1"/>
    </source>
</evidence>
<evidence type="ECO:0000256" key="1">
    <source>
        <dbReference type="SAM" id="SignalP"/>
    </source>
</evidence>
<evidence type="ECO:0000313" key="3">
    <source>
        <dbReference type="Proteomes" id="UP000192491"/>
    </source>
</evidence>
<comment type="caution">
    <text evidence="2">The sequence shown here is derived from an EMBL/GenBank/DDBJ whole genome shotgun (WGS) entry which is preliminary data.</text>
</comment>
<organism evidence="2 3">
    <name type="scientific">Thiothrix lacustris</name>
    <dbReference type="NCBI Taxonomy" id="525917"/>
    <lineage>
        <taxon>Bacteria</taxon>
        <taxon>Pseudomonadati</taxon>
        <taxon>Pseudomonadota</taxon>
        <taxon>Gammaproteobacteria</taxon>
        <taxon>Thiotrichales</taxon>
        <taxon>Thiotrichaceae</taxon>
        <taxon>Thiothrix</taxon>
    </lineage>
</organism>
<feature type="signal peptide" evidence="1">
    <location>
        <begin position="1"/>
        <end position="20"/>
    </location>
</feature>
<accession>A0A1Y1QVP1</accession>
<name>A0A1Y1QVP1_9GAMM</name>
<dbReference type="AlphaFoldDB" id="A0A1Y1QVP1"/>
<dbReference type="EMBL" id="MTEJ01000029">
    <property type="protein sequence ID" value="OQX14418.1"/>
    <property type="molecule type" value="Genomic_DNA"/>
</dbReference>
<reference evidence="2 3" key="1">
    <citation type="submission" date="2017-01" db="EMBL/GenBank/DDBJ databases">
        <title>Novel large sulfur bacteria in the metagenomes of groundwater-fed chemosynthetic microbial mats in the Lake Huron basin.</title>
        <authorList>
            <person name="Sharrar A.M."/>
            <person name="Flood B.E."/>
            <person name="Bailey J.V."/>
            <person name="Jones D.S."/>
            <person name="Biddanda B."/>
            <person name="Ruberg S.A."/>
            <person name="Marcus D.N."/>
            <person name="Dick G.J."/>
        </authorList>
    </citation>
    <scope>NUCLEOTIDE SEQUENCE [LARGE SCALE GENOMIC DNA]</scope>
    <source>
        <strain evidence="2">A8</strain>
    </source>
</reference>
<keyword evidence="1" id="KW-0732">Signal</keyword>
<evidence type="ECO:0008006" key="4">
    <source>
        <dbReference type="Google" id="ProtNLM"/>
    </source>
</evidence>
<proteinExistence type="predicted"/>
<gene>
    <name evidence="2" type="ORF">BWK73_09490</name>
</gene>
<dbReference type="Proteomes" id="UP000192491">
    <property type="component" value="Unassembled WGS sequence"/>
</dbReference>
<protein>
    <recommendedName>
        <fullName evidence="4">IPT/TIG domain-containing protein</fullName>
    </recommendedName>
</protein>